<dbReference type="Proteomes" id="UP000186015">
    <property type="component" value="Unassembled WGS sequence"/>
</dbReference>
<keyword evidence="1" id="KW-1133">Transmembrane helix</keyword>
<name>A0A1H7MCC0_RUMAL</name>
<dbReference type="AlphaFoldDB" id="A0A1H7MCC0"/>
<sequence length="80" mass="8919">MIKIINMMTLTVNENEEIVSEEITTDELTSSDMDTLVSIDKHLENIDKGVSVICVVLILTVVWLGAWTVVSKWFFGGVGF</sequence>
<protein>
    <submittedName>
        <fullName evidence="2">Uncharacterized protein</fullName>
    </submittedName>
</protein>
<keyword evidence="1" id="KW-0472">Membrane</keyword>
<evidence type="ECO:0000256" key="1">
    <source>
        <dbReference type="SAM" id="Phobius"/>
    </source>
</evidence>
<dbReference type="EMBL" id="FOAT01000011">
    <property type="protein sequence ID" value="SEL08741.1"/>
    <property type="molecule type" value="Genomic_DNA"/>
</dbReference>
<evidence type="ECO:0000313" key="3">
    <source>
        <dbReference type="Proteomes" id="UP000186015"/>
    </source>
</evidence>
<evidence type="ECO:0000313" key="2">
    <source>
        <dbReference type="EMBL" id="SEL08741.1"/>
    </source>
</evidence>
<gene>
    <name evidence="2" type="ORF">SAMN05216469_11170</name>
</gene>
<keyword evidence="1" id="KW-0812">Transmembrane</keyword>
<feature type="transmembrane region" description="Helical" evidence="1">
    <location>
        <begin position="50"/>
        <end position="70"/>
    </location>
</feature>
<organism evidence="2 3">
    <name type="scientific">Ruminococcus albus</name>
    <dbReference type="NCBI Taxonomy" id="1264"/>
    <lineage>
        <taxon>Bacteria</taxon>
        <taxon>Bacillati</taxon>
        <taxon>Bacillota</taxon>
        <taxon>Clostridia</taxon>
        <taxon>Eubacteriales</taxon>
        <taxon>Oscillospiraceae</taxon>
        <taxon>Ruminococcus</taxon>
    </lineage>
</organism>
<accession>A0A1H7MCC0</accession>
<reference evidence="2 3" key="1">
    <citation type="submission" date="2016-10" db="EMBL/GenBank/DDBJ databases">
        <authorList>
            <person name="de Groot N.N."/>
        </authorList>
    </citation>
    <scope>NUCLEOTIDE SEQUENCE [LARGE SCALE GENOMIC DNA]</scope>
    <source>
        <strain evidence="2 3">KH2T6</strain>
    </source>
</reference>
<proteinExistence type="predicted"/>